<dbReference type="HOGENOM" id="CLU_2587252_0_0_5"/>
<dbReference type="Proteomes" id="UP000031368">
    <property type="component" value="Chromosome"/>
</dbReference>
<sequence>MSAPPTIIRTSPSGSRAPGPGRPRSGVRAIFRKWRDVDEGEEQGQAVEGTTHLLSVAHSKVPDLVSQRDSVTIFELDALQ</sequence>
<keyword evidence="3" id="KW-1185">Reference proteome</keyword>
<dbReference type="Pfam" id="PF05354">
    <property type="entry name" value="Phage_attach"/>
    <property type="match status" value="1"/>
</dbReference>
<evidence type="ECO:0000256" key="1">
    <source>
        <dbReference type="SAM" id="MobiDB-lite"/>
    </source>
</evidence>
<dbReference type="InterPro" id="IPR008018">
    <property type="entry name" value="Phage_tail_attach_FII"/>
</dbReference>
<dbReference type="KEGG" id="rga:RGR602_CH01416"/>
<protein>
    <submittedName>
        <fullName evidence="2">Uncharacterized protein</fullName>
    </submittedName>
</protein>
<proteinExistence type="predicted"/>
<dbReference type="AlphaFoldDB" id="A0A0B4X2N6"/>
<organism evidence="2 3">
    <name type="scientific">Rhizobium gallicum bv. gallicum R602sp</name>
    <dbReference type="NCBI Taxonomy" id="1041138"/>
    <lineage>
        <taxon>Bacteria</taxon>
        <taxon>Pseudomonadati</taxon>
        <taxon>Pseudomonadota</taxon>
        <taxon>Alphaproteobacteria</taxon>
        <taxon>Hyphomicrobiales</taxon>
        <taxon>Rhizobiaceae</taxon>
        <taxon>Rhizobium/Agrobacterium group</taxon>
        <taxon>Rhizobium</taxon>
    </lineage>
</organism>
<gene>
    <name evidence="2" type="ORF">RGR602_CH01416</name>
</gene>
<name>A0A0B4X2N6_9HYPH</name>
<evidence type="ECO:0000313" key="2">
    <source>
        <dbReference type="EMBL" id="AJD40773.1"/>
    </source>
</evidence>
<evidence type="ECO:0000313" key="3">
    <source>
        <dbReference type="Proteomes" id="UP000031368"/>
    </source>
</evidence>
<feature type="region of interest" description="Disordered" evidence="1">
    <location>
        <begin position="1"/>
        <end position="26"/>
    </location>
</feature>
<feature type="compositionally biased region" description="Low complexity" evidence="1">
    <location>
        <begin position="11"/>
        <end position="26"/>
    </location>
</feature>
<dbReference type="GO" id="GO:0019068">
    <property type="term" value="P:virion assembly"/>
    <property type="evidence" value="ECO:0007669"/>
    <property type="project" value="InterPro"/>
</dbReference>
<reference evidence="2 3" key="1">
    <citation type="submission" date="2013-11" db="EMBL/GenBank/DDBJ databases">
        <title>Complete genome sequence of Rhizobium gallicum bv. gallicum R602.</title>
        <authorList>
            <person name="Bustos P."/>
            <person name="Santamaria R.I."/>
            <person name="Lozano L."/>
            <person name="Acosta J.L."/>
            <person name="Ormeno-Orrillo E."/>
            <person name="Rogel M.A."/>
            <person name="Romero D."/>
            <person name="Cevallos M.A."/>
            <person name="Martinez-Romero E."/>
            <person name="Gonzalez V."/>
        </authorList>
    </citation>
    <scope>NUCLEOTIDE SEQUENCE [LARGE SCALE GENOMIC DNA]</scope>
    <source>
        <strain evidence="2 3">R602</strain>
    </source>
</reference>
<dbReference type="EMBL" id="CP006877">
    <property type="protein sequence ID" value="AJD40773.1"/>
    <property type="molecule type" value="Genomic_DNA"/>
</dbReference>
<accession>A0A0B4X2N6</accession>